<accession>A0A9N7UA57</accession>
<organism evidence="2 3">
    <name type="scientific">Pleuronectes platessa</name>
    <name type="common">European plaice</name>
    <dbReference type="NCBI Taxonomy" id="8262"/>
    <lineage>
        <taxon>Eukaryota</taxon>
        <taxon>Metazoa</taxon>
        <taxon>Chordata</taxon>
        <taxon>Craniata</taxon>
        <taxon>Vertebrata</taxon>
        <taxon>Euteleostomi</taxon>
        <taxon>Actinopterygii</taxon>
        <taxon>Neopterygii</taxon>
        <taxon>Teleostei</taxon>
        <taxon>Neoteleostei</taxon>
        <taxon>Acanthomorphata</taxon>
        <taxon>Carangaria</taxon>
        <taxon>Pleuronectiformes</taxon>
        <taxon>Pleuronectoidei</taxon>
        <taxon>Pleuronectidae</taxon>
        <taxon>Pleuronectes</taxon>
    </lineage>
</organism>
<gene>
    <name evidence="2" type="ORF">PLEPLA_LOCUS14594</name>
</gene>
<evidence type="ECO:0000256" key="1">
    <source>
        <dbReference type="SAM" id="MobiDB-lite"/>
    </source>
</evidence>
<keyword evidence="3" id="KW-1185">Reference proteome</keyword>
<name>A0A9N7UA57_PLEPL</name>
<dbReference type="Proteomes" id="UP001153269">
    <property type="component" value="Unassembled WGS sequence"/>
</dbReference>
<sequence>MEGSESIWSEEAARVASGSRRLTELSAERRVERLAISSEFSPPPPPLRPNPATTRPPSARPRLLSGTERCEIGPHRLVARLAVARRGSAGSQLTPVKSRGQ</sequence>
<protein>
    <submittedName>
        <fullName evidence="2">Uncharacterized protein</fullName>
    </submittedName>
</protein>
<evidence type="ECO:0000313" key="2">
    <source>
        <dbReference type="EMBL" id="CAB1426656.1"/>
    </source>
</evidence>
<feature type="region of interest" description="Disordered" evidence="1">
    <location>
        <begin position="1"/>
        <end position="67"/>
    </location>
</feature>
<evidence type="ECO:0000313" key="3">
    <source>
        <dbReference type="Proteomes" id="UP001153269"/>
    </source>
</evidence>
<comment type="caution">
    <text evidence="2">The sequence shown here is derived from an EMBL/GenBank/DDBJ whole genome shotgun (WGS) entry which is preliminary data.</text>
</comment>
<feature type="compositionally biased region" description="Low complexity" evidence="1">
    <location>
        <begin position="50"/>
        <end position="65"/>
    </location>
</feature>
<proteinExistence type="predicted"/>
<dbReference type="EMBL" id="CADEAL010000902">
    <property type="protein sequence ID" value="CAB1426656.1"/>
    <property type="molecule type" value="Genomic_DNA"/>
</dbReference>
<feature type="compositionally biased region" description="Basic and acidic residues" evidence="1">
    <location>
        <begin position="21"/>
        <end position="33"/>
    </location>
</feature>
<dbReference type="AlphaFoldDB" id="A0A9N7UA57"/>
<reference evidence="2" key="1">
    <citation type="submission" date="2020-03" db="EMBL/GenBank/DDBJ databases">
        <authorList>
            <person name="Weist P."/>
        </authorList>
    </citation>
    <scope>NUCLEOTIDE SEQUENCE</scope>
</reference>